<gene>
    <name evidence="2" type="ORF">TRFO_29036</name>
</gene>
<feature type="coiled-coil region" evidence="1">
    <location>
        <begin position="400"/>
        <end position="427"/>
    </location>
</feature>
<dbReference type="EMBL" id="MLAK01000823">
    <property type="protein sequence ID" value="OHT03545.1"/>
    <property type="molecule type" value="Genomic_DNA"/>
</dbReference>
<evidence type="ECO:0000313" key="2">
    <source>
        <dbReference type="EMBL" id="OHT03545.1"/>
    </source>
</evidence>
<organism evidence="2 3">
    <name type="scientific">Tritrichomonas foetus</name>
    <dbReference type="NCBI Taxonomy" id="1144522"/>
    <lineage>
        <taxon>Eukaryota</taxon>
        <taxon>Metamonada</taxon>
        <taxon>Parabasalia</taxon>
        <taxon>Tritrichomonadida</taxon>
        <taxon>Tritrichomonadidae</taxon>
        <taxon>Tritrichomonas</taxon>
    </lineage>
</organism>
<proteinExistence type="predicted"/>
<feature type="coiled-coil region" evidence="1">
    <location>
        <begin position="651"/>
        <end position="750"/>
    </location>
</feature>
<dbReference type="Proteomes" id="UP000179807">
    <property type="component" value="Unassembled WGS sequence"/>
</dbReference>
<dbReference type="GeneID" id="94841236"/>
<comment type="caution">
    <text evidence="2">The sequence shown here is derived from an EMBL/GenBank/DDBJ whole genome shotgun (WGS) entry which is preliminary data.</text>
</comment>
<keyword evidence="3" id="KW-1185">Reference proteome</keyword>
<evidence type="ECO:0000256" key="1">
    <source>
        <dbReference type="SAM" id="Coils"/>
    </source>
</evidence>
<accession>A0A1J4JWL9</accession>
<feature type="coiled-coil region" evidence="1">
    <location>
        <begin position="785"/>
        <end position="852"/>
    </location>
</feature>
<protein>
    <submittedName>
        <fullName evidence="2">Uncharacterized protein</fullName>
    </submittedName>
</protein>
<dbReference type="AlphaFoldDB" id="A0A1J4JWL9"/>
<feature type="coiled-coil region" evidence="1">
    <location>
        <begin position="298"/>
        <end position="325"/>
    </location>
</feature>
<sequence>MNELLRQINYLQNLGEDIKHILFKIGNGSCNNPNALINPIINDFDNKYSEVPKYLPFEETISTEYQMKVLEETKNGYGVKKERALNRYSKEIEQTDQRFRSIIQNISDKNVYYSNKVRELTDSFNQSLKQIDIDFVDKRMDLKKKYDDKNHLVDEIVNGIQQDLDKKLSIEAGKVSQNYIEQIEQRNTKLKELQQAITDINTEKENRLKAANEKIEKVQNKHAAALDLLNHRHELDVDDLHAKQKDLQNEIFTAEGRINSLKRRAEFSNNNFNTRIVFTLNAIKMDHQLKMKECQCFIQDVNHKIENLNKMIDNVDKNVDENIKAKLSSWQKRIGDEIVRRGKKVVEIEGETRIDYEKIIEERRERLKQLNYEISDNQLKSVNEIARISDQARDKVVSISTKFNQEIDKLQSELDQIKAYVSKVNDEWDALRLSTHCIYDHKLVELRNMSVLQKSRHEKKINNFVKKNTPVPDSTDYMALLQEELDGIESEYRAEENKLETDKLTQMKLRYEEDRSRGLITTRKQNVEEVNQLKDTEKHLKDTLSELEKNEKNLRDRLKDEYEEFIRSQDRRIQSALVALSRDNDVFKSKFNNEIEDIRINIIHAKADIEKAIETLKETREIVSAEPTPEDKEDEVRALFNKEKIAMQEIHENLRTDISLLKEQRLELIAKEKREKSRFESIKNTLEAERERYIKEVERGKNEIEFKYRRMTEEQERILNKMHEMWENEVEEKKKYKDQLVAEMHRLKKNMDKKHVKTDDDFRQKATEIRAKNNTQFKEIEDKKAIRYKEEEEALQATIDKEKLEYSKAEKYKAQDNKISLRLDSERYQKEYEELTKDIKRLTDNIKDLQSQLIKRLQWVCPDCEKHEKEIKDIKKSILDIVQRMHDIEKEEGNRQFTLSHFGKTTRNLPRLRLPNETANVV</sequence>
<keyword evidence="1" id="KW-0175">Coiled coil</keyword>
<feature type="coiled-coil region" evidence="1">
    <location>
        <begin position="530"/>
        <end position="564"/>
    </location>
</feature>
<dbReference type="RefSeq" id="XP_068356681.1">
    <property type="nucleotide sequence ID" value="XM_068506532.1"/>
</dbReference>
<reference evidence="2" key="1">
    <citation type="submission" date="2016-10" db="EMBL/GenBank/DDBJ databases">
        <authorList>
            <person name="Benchimol M."/>
            <person name="Almeida L.G."/>
            <person name="Vasconcelos A.T."/>
            <person name="Perreira-Neves A."/>
            <person name="Rosa I.A."/>
            <person name="Tasca T."/>
            <person name="Bogo M.R."/>
            <person name="de Souza W."/>
        </authorList>
    </citation>
    <scope>NUCLEOTIDE SEQUENCE [LARGE SCALE GENOMIC DNA]</scope>
    <source>
        <strain evidence="2">K</strain>
    </source>
</reference>
<name>A0A1J4JWL9_9EUKA</name>
<feature type="coiled-coil region" evidence="1">
    <location>
        <begin position="176"/>
        <end position="264"/>
    </location>
</feature>
<evidence type="ECO:0000313" key="3">
    <source>
        <dbReference type="Proteomes" id="UP000179807"/>
    </source>
</evidence>
<dbReference type="VEuPathDB" id="TrichDB:TRFO_29036"/>